<dbReference type="Proteomes" id="UP000016922">
    <property type="component" value="Unassembled WGS sequence"/>
</dbReference>
<dbReference type="InterPro" id="IPR052337">
    <property type="entry name" value="SAT4-like"/>
</dbReference>
<evidence type="ECO:0000256" key="1">
    <source>
        <dbReference type="ARBA" id="ARBA00004141"/>
    </source>
</evidence>
<keyword evidence="10" id="KW-1185">Reference proteome</keyword>
<evidence type="ECO:0000256" key="6">
    <source>
        <dbReference type="SAM" id="MobiDB-lite"/>
    </source>
</evidence>
<comment type="similarity">
    <text evidence="5">Belongs to the SAT4 family.</text>
</comment>
<organism evidence="9 10">
    <name type="scientific">Glarea lozoyensis (strain ATCC 20868 / MF5171)</name>
    <dbReference type="NCBI Taxonomy" id="1116229"/>
    <lineage>
        <taxon>Eukaryota</taxon>
        <taxon>Fungi</taxon>
        <taxon>Dikarya</taxon>
        <taxon>Ascomycota</taxon>
        <taxon>Pezizomycotina</taxon>
        <taxon>Leotiomycetes</taxon>
        <taxon>Helotiales</taxon>
        <taxon>Helotiaceae</taxon>
        <taxon>Glarea</taxon>
    </lineage>
</organism>
<keyword evidence="4 7" id="KW-0472">Membrane</keyword>
<dbReference type="GO" id="GO:0016020">
    <property type="term" value="C:membrane"/>
    <property type="evidence" value="ECO:0007669"/>
    <property type="project" value="UniProtKB-SubCell"/>
</dbReference>
<evidence type="ECO:0000256" key="7">
    <source>
        <dbReference type="SAM" id="Phobius"/>
    </source>
</evidence>
<dbReference type="Pfam" id="PF20684">
    <property type="entry name" value="Fung_rhodopsin"/>
    <property type="match status" value="1"/>
</dbReference>
<feature type="transmembrane region" description="Helical" evidence="7">
    <location>
        <begin position="220"/>
        <end position="239"/>
    </location>
</feature>
<reference evidence="9 10" key="1">
    <citation type="journal article" date="2013" name="BMC Genomics">
        <title>Genomics-driven discovery of the pneumocandin biosynthetic gene cluster in the fungus Glarea lozoyensis.</title>
        <authorList>
            <person name="Chen L."/>
            <person name="Yue Q."/>
            <person name="Zhang X."/>
            <person name="Xiang M."/>
            <person name="Wang C."/>
            <person name="Li S."/>
            <person name="Che Y."/>
            <person name="Ortiz-Lopez F.J."/>
            <person name="Bills G.F."/>
            <person name="Liu X."/>
            <person name="An Z."/>
        </authorList>
    </citation>
    <scope>NUCLEOTIDE SEQUENCE [LARGE SCALE GENOMIC DNA]</scope>
    <source>
        <strain evidence="10">ATCC 20868 / MF5171</strain>
    </source>
</reference>
<evidence type="ECO:0000256" key="2">
    <source>
        <dbReference type="ARBA" id="ARBA00022692"/>
    </source>
</evidence>
<dbReference type="InterPro" id="IPR049326">
    <property type="entry name" value="Rhodopsin_dom_fungi"/>
</dbReference>
<comment type="subcellular location">
    <subcellularLocation>
        <location evidence="1">Membrane</location>
        <topology evidence="1">Multi-pass membrane protein</topology>
    </subcellularLocation>
</comment>
<feature type="domain" description="Rhodopsin" evidence="8">
    <location>
        <begin position="39"/>
        <end position="297"/>
    </location>
</feature>
<evidence type="ECO:0000259" key="8">
    <source>
        <dbReference type="Pfam" id="PF20684"/>
    </source>
</evidence>
<evidence type="ECO:0000313" key="10">
    <source>
        <dbReference type="Proteomes" id="UP000016922"/>
    </source>
</evidence>
<dbReference type="eggNOG" id="ENOG502SI68">
    <property type="taxonomic scope" value="Eukaryota"/>
</dbReference>
<protein>
    <recommendedName>
        <fullName evidence="8">Rhodopsin domain-containing protein</fullName>
    </recommendedName>
</protein>
<gene>
    <name evidence="9" type="ORF">GLAREA_00503</name>
</gene>
<name>S3DSE6_GLAL2</name>
<dbReference type="EMBL" id="KE145367">
    <property type="protein sequence ID" value="EPE29343.1"/>
    <property type="molecule type" value="Genomic_DNA"/>
</dbReference>
<keyword evidence="2 7" id="KW-0812">Transmembrane</keyword>
<feature type="transmembrane region" description="Helical" evidence="7">
    <location>
        <begin position="177"/>
        <end position="208"/>
    </location>
</feature>
<feature type="transmembrane region" description="Helical" evidence="7">
    <location>
        <begin position="133"/>
        <end position="157"/>
    </location>
</feature>
<evidence type="ECO:0000256" key="5">
    <source>
        <dbReference type="ARBA" id="ARBA00038359"/>
    </source>
</evidence>
<feature type="transmembrane region" description="Helical" evidence="7">
    <location>
        <begin position="55"/>
        <end position="78"/>
    </location>
</feature>
<dbReference type="AlphaFoldDB" id="S3DSE6"/>
<evidence type="ECO:0000313" key="9">
    <source>
        <dbReference type="EMBL" id="EPE29343.1"/>
    </source>
</evidence>
<dbReference type="PANTHER" id="PTHR33048:SF47">
    <property type="entry name" value="INTEGRAL MEMBRANE PROTEIN-RELATED"/>
    <property type="match status" value="1"/>
</dbReference>
<dbReference type="STRING" id="1116229.S3DSE6"/>
<dbReference type="GeneID" id="19459561"/>
<sequence>MAPASVLLPGWNLPDRSLQPGLLCGIIITTVAASLAVAVRAWVRFKIVRGASWDDYLILIAMCLSLFGAACTLTMTYLGLGRHVHYAAQEHGQHGMRVQLELGLAAQIIYIYAIGFVKLSIGVALLRFTVYTLYRYVILTFMGLVGLYTVVTTGWLLQQCQPVARTLDGVVAGSCYAFYMTRIIIFTISGCNILTDFAFAALPFPLLWNLNISIRTKASLLACLSLGVFAALISIVKFGQMATYYGIAKAWVHPAGLDFEGYTDFSWVNTKLQKWMTVEANVSITAASIPAMRPLLRTYCRNTSKLTGLPGSNSKSPNLQYTPSRRQNTNDWNTIGSIISGSKSIDNDPYTVNCTGKRDEKDEGLIAVKNGEIMVTTVVEITYEDNRSIQSRLGEL</sequence>
<keyword evidence="3 7" id="KW-1133">Transmembrane helix</keyword>
<dbReference type="KEGG" id="glz:GLAREA_00503"/>
<feature type="region of interest" description="Disordered" evidence="6">
    <location>
        <begin position="307"/>
        <end position="326"/>
    </location>
</feature>
<feature type="transmembrane region" description="Helical" evidence="7">
    <location>
        <begin position="20"/>
        <end position="43"/>
    </location>
</feature>
<dbReference type="RefSeq" id="XP_008083452.1">
    <property type="nucleotide sequence ID" value="XM_008085261.1"/>
</dbReference>
<dbReference type="PANTHER" id="PTHR33048">
    <property type="entry name" value="PTH11-LIKE INTEGRAL MEMBRANE PROTEIN (AFU_ORTHOLOGUE AFUA_5G11245)"/>
    <property type="match status" value="1"/>
</dbReference>
<accession>S3DSE6</accession>
<proteinExistence type="inferred from homology"/>
<dbReference type="OrthoDB" id="5022096at2759"/>
<evidence type="ECO:0000256" key="4">
    <source>
        <dbReference type="ARBA" id="ARBA00023136"/>
    </source>
</evidence>
<dbReference type="HOGENOM" id="CLU_028200_3_5_1"/>
<feature type="transmembrane region" description="Helical" evidence="7">
    <location>
        <begin position="104"/>
        <end position="126"/>
    </location>
</feature>
<evidence type="ECO:0000256" key="3">
    <source>
        <dbReference type="ARBA" id="ARBA00022989"/>
    </source>
</evidence>